<dbReference type="InterPro" id="IPR004839">
    <property type="entry name" value="Aminotransferase_I/II_large"/>
</dbReference>
<sequence>MDATRRGLLIGGAALAPGLAPSSSFGAAETSVDPTAPPAIRAHLGVTENPFGPSPAARKAAAKAMEDLAYYGWELEPPLVKLIAQRDGLKPEQVGLCNGSLEALSLLSTAFSKAGPVVSAQPSYATPLLYAERQGAKLEWVPLAADQQIDLPALAERAKATSAGAVYVCNPNNPTGLLLDSDALRAFCIEVAKTRPVIVDEAYIEISPDPVRNSMMDLVRAGHDVIVARTFSKVYGLAALRVGFVAARPDRVRTLKSMIPTHKGRPGLAAAAACYGDPAYLAGAKTYLETCREKIYAICRANGLKYIPSYGTYVFVDCGKPNLAFQKTLAGLGVEVRVFDSPAHPTWIRVGTATPAELDVFAEVLPKALKA</sequence>
<dbReference type="InterPro" id="IPR015422">
    <property type="entry name" value="PyrdxlP-dep_Trfase_small"/>
</dbReference>
<keyword evidence="8" id="KW-1185">Reference proteome</keyword>
<dbReference type="PANTHER" id="PTHR43643">
    <property type="entry name" value="HISTIDINOL-PHOSPHATE AMINOTRANSFERASE 2"/>
    <property type="match status" value="1"/>
</dbReference>
<proteinExistence type="inferred from homology"/>
<dbReference type="EMBL" id="CP096040">
    <property type="protein sequence ID" value="USQ95532.1"/>
    <property type="molecule type" value="Genomic_DNA"/>
</dbReference>
<comment type="similarity">
    <text evidence="1">Belongs to the class-II pyridoxal-phosphate-dependent aminotransferase family. Histidinol-phosphate aminotransferase subfamily.</text>
</comment>
<dbReference type="Proteomes" id="UP001057520">
    <property type="component" value="Chromosome"/>
</dbReference>
<gene>
    <name evidence="7" type="ORF">MZV50_23795</name>
</gene>
<evidence type="ECO:0000256" key="2">
    <source>
        <dbReference type="ARBA" id="ARBA00022576"/>
    </source>
</evidence>
<dbReference type="Gene3D" id="3.90.1150.10">
    <property type="entry name" value="Aspartate Aminotransferase, domain 1"/>
    <property type="match status" value="1"/>
</dbReference>
<dbReference type="InterPro" id="IPR050106">
    <property type="entry name" value="HistidinolP_aminotransfase"/>
</dbReference>
<feature type="domain" description="Aminotransferase class I/classII large" evidence="6">
    <location>
        <begin position="44"/>
        <end position="365"/>
    </location>
</feature>
<evidence type="ECO:0000259" key="6">
    <source>
        <dbReference type="Pfam" id="PF00155"/>
    </source>
</evidence>
<evidence type="ECO:0000313" key="8">
    <source>
        <dbReference type="Proteomes" id="UP001057520"/>
    </source>
</evidence>
<reference evidence="7 8" key="1">
    <citation type="submission" date="2022-04" db="EMBL/GenBank/DDBJ databases">
        <title>Genome sequence of soybean root-associated Caulobacter segnis RL271.</title>
        <authorList>
            <person name="Longley R."/>
            <person name="Bonito G."/>
            <person name="Trigodet F."/>
            <person name="Crosson S."/>
            <person name="Fiebig A."/>
        </authorList>
    </citation>
    <scope>NUCLEOTIDE SEQUENCE [LARGE SCALE GENOMIC DNA]</scope>
    <source>
        <strain evidence="7 8">RL271</strain>
    </source>
</reference>
<evidence type="ECO:0000313" key="7">
    <source>
        <dbReference type="EMBL" id="USQ95532.1"/>
    </source>
</evidence>
<comment type="pathway">
    <text evidence="5">Amino-acid biosynthesis.</text>
</comment>
<organism evidence="7 8">
    <name type="scientific">Caulobacter segnis</name>
    <dbReference type="NCBI Taxonomy" id="88688"/>
    <lineage>
        <taxon>Bacteria</taxon>
        <taxon>Pseudomonadati</taxon>
        <taxon>Pseudomonadota</taxon>
        <taxon>Alphaproteobacteria</taxon>
        <taxon>Caulobacterales</taxon>
        <taxon>Caulobacteraceae</taxon>
        <taxon>Caulobacter</taxon>
    </lineage>
</organism>
<keyword evidence="4" id="KW-0663">Pyridoxal phosphate</keyword>
<dbReference type="PANTHER" id="PTHR43643:SF3">
    <property type="entry name" value="HISTIDINOL-PHOSPHATE AMINOTRANSFERASE"/>
    <property type="match status" value="1"/>
</dbReference>
<dbReference type="InterPro" id="IPR015421">
    <property type="entry name" value="PyrdxlP-dep_Trfase_major"/>
</dbReference>
<dbReference type="CDD" id="cd00609">
    <property type="entry name" value="AAT_like"/>
    <property type="match status" value="1"/>
</dbReference>
<name>A0ABY4ZU42_9CAUL</name>
<accession>A0ABY4ZU42</accession>
<keyword evidence="2 7" id="KW-0032">Aminotransferase</keyword>
<evidence type="ECO:0000256" key="1">
    <source>
        <dbReference type="ARBA" id="ARBA00007970"/>
    </source>
</evidence>
<evidence type="ECO:0000256" key="4">
    <source>
        <dbReference type="ARBA" id="ARBA00022898"/>
    </source>
</evidence>
<dbReference type="SUPFAM" id="SSF53383">
    <property type="entry name" value="PLP-dependent transferases"/>
    <property type="match status" value="1"/>
</dbReference>
<dbReference type="InterPro" id="IPR015424">
    <property type="entry name" value="PyrdxlP-dep_Trfase"/>
</dbReference>
<protein>
    <submittedName>
        <fullName evidence="7">Aminotransferase class I/II-fold pyridoxal phosphate-dependent enzyme</fullName>
    </submittedName>
</protein>
<dbReference type="Gene3D" id="3.40.640.10">
    <property type="entry name" value="Type I PLP-dependent aspartate aminotransferase-like (Major domain)"/>
    <property type="match status" value="1"/>
</dbReference>
<dbReference type="Pfam" id="PF00155">
    <property type="entry name" value="Aminotran_1_2"/>
    <property type="match status" value="1"/>
</dbReference>
<evidence type="ECO:0000256" key="5">
    <source>
        <dbReference type="ARBA" id="ARBA00029440"/>
    </source>
</evidence>
<keyword evidence="3" id="KW-0808">Transferase</keyword>
<evidence type="ECO:0000256" key="3">
    <source>
        <dbReference type="ARBA" id="ARBA00022679"/>
    </source>
</evidence>
<dbReference type="GO" id="GO:0008483">
    <property type="term" value="F:transaminase activity"/>
    <property type="evidence" value="ECO:0007669"/>
    <property type="project" value="UniProtKB-KW"/>
</dbReference>